<dbReference type="EMBL" id="WUMU01000005">
    <property type="protein sequence ID" value="MXN17662.1"/>
    <property type="molecule type" value="Genomic_DNA"/>
</dbReference>
<gene>
    <name evidence="6" type="ORF">GR170_07450</name>
</gene>
<dbReference type="GO" id="GO:0003700">
    <property type="term" value="F:DNA-binding transcription factor activity"/>
    <property type="evidence" value="ECO:0007669"/>
    <property type="project" value="InterPro"/>
</dbReference>
<dbReference type="SMART" id="SM00342">
    <property type="entry name" value="HTH_ARAC"/>
    <property type="match status" value="1"/>
</dbReference>
<dbReference type="SUPFAM" id="SSF46689">
    <property type="entry name" value="Homeodomain-like"/>
    <property type="match status" value="2"/>
</dbReference>
<keyword evidence="1" id="KW-0805">Transcription regulation</keyword>
<evidence type="ECO:0000256" key="1">
    <source>
        <dbReference type="ARBA" id="ARBA00023015"/>
    </source>
</evidence>
<dbReference type="InterPro" id="IPR014710">
    <property type="entry name" value="RmlC-like_jellyroll"/>
</dbReference>
<feature type="domain" description="HTH araC/xylS-type" evidence="5">
    <location>
        <begin position="164"/>
        <end position="263"/>
    </location>
</feature>
<keyword evidence="2" id="KW-0238">DNA-binding</keyword>
<comment type="caution">
    <text evidence="6">The sequence shown here is derived from an EMBL/GenBank/DDBJ whole genome shotgun (WGS) entry which is preliminary data.</text>
</comment>
<organism evidence="6 7">
    <name type="scientific">Pseudooceanicola albus</name>
    <dbReference type="NCBI Taxonomy" id="2692189"/>
    <lineage>
        <taxon>Bacteria</taxon>
        <taxon>Pseudomonadati</taxon>
        <taxon>Pseudomonadota</taxon>
        <taxon>Alphaproteobacteria</taxon>
        <taxon>Rhodobacterales</taxon>
        <taxon>Paracoccaceae</taxon>
        <taxon>Pseudooceanicola</taxon>
    </lineage>
</organism>
<evidence type="ECO:0000313" key="7">
    <source>
        <dbReference type="Proteomes" id="UP000477911"/>
    </source>
</evidence>
<proteinExistence type="predicted"/>
<evidence type="ECO:0000256" key="4">
    <source>
        <dbReference type="ARBA" id="ARBA00023163"/>
    </source>
</evidence>
<dbReference type="AlphaFoldDB" id="A0A6L7G1R3"/>
<dbReference type="InterPro" id="IPR003313">
    <property type="entry name" value="AraC-bd"/>
</dbReference>
<evidence type="ECO:0000256" key="3">
    <source>
        <dbReference type="ARBA" id="ARBA00023159"/>
    </source>
</evidence>
<evidence type="ECO:0000313" key="6">
    <source>
        <dbReference type="EMBL" id="MXN17662.1"/>
    </source>
</evidence>
<evidence type="ECO:0000259" key="5">
    <source>
        <dbReference type="PROSITE" id="PS01124"/>
    </source>
</evidence>
<accession>A0A6L7G1R3</accession>
<dbReference type="InterPro" id="IPR018060">
    <property type="entry name" value="HTH_AraC"/>
</dbReference>
<dbReference type="Gene3D" id="1.10.10.60">
    <property type="entry name" value="Homeodomain-like"/>
    <property type="match status" value="2"/>
</dbReference>
<dbReference type="PROSITE" id="PS01124">
    <property type="entry name" value="HTH_ARAC_FAMILY_2"/>
    <property type="match status" value="1"/>
</dbReference>
<dbReference type="Proteomes" id="UP000477911">
    <property type="component" value="Unassembled WGS sequence"/>
</dbReference>
<dbReference type="InterPro" id="IPR020449">
    <property type="entry name" value="Tscrpt_reg_AraC-type_HTH"/>
</dbReference>
<evidence type="ECO:0000256" key="2">
    <source>
        <dbReference type="ARBA" id="ARBA00023125"/>
    </source>
</evidence>
<reference evidence="6 7" key="1">
    <citation type="submission" date="2019-12" db="EMBL/GenBank/DDBJ databases">
        <authorList>
            <person name="Li M."/>
        </authorList>
    </citation>
    <scope>NUCLEOTIDE SEQUENCE [LARGE SCALE GENOMIC DNA]</scope>
    <source>
        <strain evidence="6 7">GBMRC 2024</strain>
    </source>
</reference>
<dbReference type="CDD" id="cd06124">
    <property type="entry name" value="cupin_NimR-like_N"/>
    <property type="match status" value="1"/>
</dbReference>
<dbReference type="Gene3D" id="2.60.120.10">
    <property type="entry name" value="Jelly Rolls"/>
    <property type="match status" value="1"/>
</dbReference>
<dbReference type="PANTHER" id="PTHR11019">
    <property type="entry name" value="HTH-TYPE TRANSCRIPTIONAL REGULATOR NIMR"/>
    <property type="match status" value="1"/>
</dbReference>
<sequence>MSQSISAPSDLFSRIARIEQAESRLVSLASDYPQGTQVHAHSHPRHQLMHALSGVVHVRTGQGSWMVPPDSALWIPAGCVHSVDMFGAVQMRSTYLRPSAGDAGSAGPRVLAMNDLARALILAVGQIADIDNPSHRDTLLMELLIEEIARLEDQPLALPLPNEARLFALCQRFLQTPGERALDEWAAEAAMSRRNFTRRFREQTGLSPDRWRQQASVISALPRLSAGEPVTRIALDLGYESPAAFTTMFRRLMGCTPRAWRARPKG</sequence>
<protein>
    <submittedName>
        <fullName evidence="6">Helix-turn-helix domain-containing protein</fullName>
    </submittedName>
</protein>
<dbReference type="RefSeq" id="WP_160893196.1">
    <property type="nucleotide sequence ID" value="NZ_WUMU01000005.1"/>
</dbReference>
<keyword evidence="4" id="KW-0804">Transcription</keyword>
<dbReference type="SUPFAM" id="SSF51182">
    <property type="entry name" value="RmlC-like cupins"/>
    <property type="match status" value="1"/>
</dbReference>
<dbReference type="PANTHER" id="PTHR11019:SF159">
    <property type="entry name" value="TRANSCRIPTIONAL REGULATOR-RELATED"/>
    <property type="match status" value="1"/>
</dbReference>
<dbReference type="Pfam" id="PF02311">
    <property type="entry name" value="AraC_binding"/>
    <property type="match status" value="1"/>
</dbReference>
<dbReference type="GO" id="GO:0043565">
    <property type="term" value="F:sequence-specific DNA binding"/>
    <property type="evidence" value="ECO:0007669"/>
    <property type="project" value="InterPro"/>
</dbReference>
<keyword evidence="7" id="KW-1185">Reference proteome</keyword>
<keyword evidence="3" id="KW-0010">Activator</keyword>
<dbReference type="InterPro" id="IPR009057">
    <property type="entry name" value="Homeodomain-like_sf"/>
</dbReference>
<dbReference type="PRINTS" id="PR00032">
    <property type="entry name" value="HTHARAC"/>
</dbReference>
<name>A0A6L7G1R3_9RHOB</name>
<dbReference type="InterPro" id="IPR011051">
    <property type="entry name" value="RmlC_Cupin_sf"/>
</dbReference>
<dbReference type="Pfam" id="PF12833">
    <property type="entry name" value="HTH_18"/>
    <property type="match status" value="1"/>
</dbReference>